<dbReference type="RefSeq" id="WP_125323113.1">
    <property type="nucleotide sequence ID" value="NZ_AP024890.1"/>
</dbReference>
<dbReference type="EMBL" id="VTXC01000048">
    <property type="protein sequence ID" value="NOH72719.1"/>
    <property type="molecule type" value="Genomic_DNA"/>
</dbReference>
<reference evidence="1 4" key="2">
    <citation type="submission" date="2019-09" db="EMBL/GenBank/DDBJ databases">
        <title>Draft genome sequencing and comparative genomics of hatchery-associated Vibrios.</title>
        <authorList>
            <person name="Kehlet-Delgado H."/>
            <person name="Mueller R.S."/>
        </authorList>
    </citation>
    <scope>NUCLEOTIDE SEQUENCE [LARGE SCALE GENOMIC DNA]</scope>
    <source>
        <strain evidence="1 4">99-46-Y</strain>
    </source>
</reference>
<protein>
    <submittedName>
        <fullName evidence="2">Glycerol-3-phosphate dehydrogenase subunit C</fullName>
    </submittedName>
</protein>
<gene>
    <name evidence="2" type="ORF">EJA03_17960</name>
    <name evidence="1" type="ORF">F0225_15415</name>
</gene>
<sequence length="87" mass="9002">MPDSVCEQITDSVTQTNTKTVAETPAMAMSNFIMATNTAVSNSNHNATAAQQQGQMLMQAATTQGINAINAIGTASISKAAEAILEK</sequence>
<dbReference type="AlphaFoldDB" id="A0A427TYS1"/>
<dbReference type="Pfam" id="PF11747">
    <property type="entry name" value="RebB"/>
    <property type="match status" value="1"/>
</dbReference>
<evidence type="ECO:0000313" key="1">
    <source>
        <dbReference type="EMBL" id="NOH72719.1"/>
    </source>
</evidence>
<name>A0A427TYS1_9VIBR</name>
<dbReference type="Proteomes" id="UP000269041">
    <property type="component" value="Unassembled WGS sequence"/>
</dbReference>
<keyword evidence="3" id="KW-1185">Reference proteome</keyword>
<evidence type="ECO:0000313" key="4">
    <source>
        <dbReference type="Proteomes" id="UP000565719"/>
    </source>
</evidence>
<dbReference type="InterPro" id="IPR021070">
    <property type="entry name" value="Killing_trait_RebB"/>
</dbReference>
<dbReference type="OrthoDB" id="5877964at2"/>
<evidence type="ECO:0000313" key="2">
    <source>
        <dbReference type="EMBL" id="RSD29669.1"/>
    </source>
</evidence>
<comment type="caution">
    <text evidence="2">The sequence shown here is derived from an EMBL/GenBank/DDBJ whole genome shotgun (WGS) entry which is preliminary data.</text>
</comment>
<organism evidence="2 3">
    <name type="scientific">Vibrio pectenicida</name>
    <dbReference type="NCBI Taxonomy" id="62763"/>
    <lineage>
        <taxon>Bacteria</taxon>
        <taxon>Pseudomonadati</taxon>
        <taxon>Pseudomonadota</taxon>
        <taxon>Gammaproteobacteria</taxon>
        <taxon>Vibrionales</taxon>
        <taxon>Vibrionaceae</taxon>
        <taxon>Vibrio</taxon>
    </lineage>
</organism>
<proteinExistence type="predicted"/>
<accession>A0A427TYS1</accession>
<dbReference type="Proteomes" id="UP000565719">
    <property type="component" value="Unassembled WGS sequence"/>
</dbReference>
<dbReference type="EMBL" id="RSFA01000120">
    <property type="protein sequence ID" value="RSD29669.1"/>
    <property type="molecule type" value="Genomic_DNA"/>
</dbReference>
<evidence type="ECO:0000313" key="3">
    <source>
        <dbReference type="Proteomes" id="UP000269041"/>
    </source>
</evidence>
<reference evidence="2 3" key="1">
    <citation type="submission" date="2018-12" db="EMBL/GenBank/DDBJ databases">
        <title>Genomic taxonomy of the Vibrionaceae family.</title>
        <authorList>
            <person name="Gomez-Gil B."/>
            <person name="Enciso-Ibarra K."/>
        </authorList>
    </citation>
    <scope>NUCLEOTIDE SEQUENCE [LARGE SCALE GENOMIC DNA]</scope>
    <source>
        <strain evidence="2 3">CAIM 594</strain>
    </source>
</reference>